<evidence type="ECO:0000256" key="1">
    <source>
        <dbReference type="SAM" id="MobiDB-lite"/>
    </source>
</evidence>
<protein>
    <submittedName>
        <fullName evidence="2">Uncharacterized protein</fullName>
    </submittedName>
</protein>
<organism evidence="2 3">
    <name type="scientific">Oculimacula yallundae</name>
    <dbReference type="NCBI Taxonomy" id="86028"/>
    <lineage>
        <taxon>Eukaryota</taxon>
        <taxon>Fungi</taxon>
        <taxon>Dikarya</taxon>
        <taxon>Ascomycota</taxon>
        <taxon>Pezizomycotina</taxon>
        <taxon>Leotiomycetes</taxon>
        <taxon>Helotiales</taxon>
        <taxon>Ploettnerulaceae</taxon>
        <taxon>Oculimacula</taxon>
    </lineage>
</organism>
<evidence type="ECO:0000313" key="2">
    <source>
        <dbReference type="EMBL" id="KAL2071537.1"/>
    </source>
</evidence>
<feature type="region of interest" description="Disordered" evidence="1">
    <location>
        <begin position="33"/>
        <end position="52"/>
    </location>
</feature>
<reference evidence="2 3" key="1">
    <citation type="journal article" date="2024" name="Commun. Biol.">
        <title>Comparative genomic analysis of thermophilic fungi reveals convergent evolutionary adaptations and gene losses.</title>
        <authorList>
            <person name="Steindorff A.S."/>
            <person name="Aguilar-Pontes M.V."/>
            <person name="Robinson A.J."/>
            <person name="Andreopoulos B."/>
            <person name="LaButti K."/>
            <person name="Kuo A."/>
            <person name="Mondo S."/>
            <person name="Riley R."/>
            <person name="Otillar R."/>
            <person name="Haridas S."/>
            <person name="Lipzen A."/>
            <person name="Grimwood J."/>
            <person name="Schmutz J."/>
            <person name="Clum A."/>
            <person name="Reid I.D."/>
            <person name="Moisan M.C."/>
            <person name="Butler G."/>
            <person name="Nguyen T.T.M."/>
            <person name="Dewar K."/>
            <person name="Conant G."/>
            <person name="Drula E."/>
            <person name="Henrissat B."/>
            <person name="Hansel C."/>
            <person name="Singer S."/>
            <person name="Hutchinson M.I."/>
            <person name="de Vries R.P."/>
            <person name="Natvig D.O."/>
            <person name="Powell A.J."/>
            <person name="Tsang A."/>
            <person name="Grigoriev I.V."/>
        </authorList>
    </citation>
    <scope>NUCLEOTIDE SEQUENCE [LARGE SCALE GENOMIC DNA]</scope>
    <source>
        <strain evidence="2 3">CBS 494.80</strain>
    </source>
</reference>
<keyword evidence="3" id="KW-1185">Reference proteome</keyword>
<proteinExistence type="predicted"/>
<gene>
    <name evidence="2" type="ORF">VTL71DRAFT_12772</name>
</gene>
<sequence>MSVGSKASLFALPSQEQRTKSLPLYLATRNNQSCQIPPQQSGSKPKRGRGTPRTLAIRCAAGICVRELQPYQRDAAPSLPIRETYLRPDLPNMRVQVFVVIDNKGKISMFMNMCVNASQMVWYDTNEVLPPMQCCRFRWWLIPD</sequence>
<name>A0ABR4CPS0_9HELO</name>
<feature type="compositionally biased region" description="Polar residues" evidence="1">
    <location>
        <begin position="33"/>
        <end position="43"/>
    </location>
</feature>
<dbReference type="Proteomes" id="UP001595075">
    <property type="component" value="Unassembled WGS sequence"/>
</dbReference>
<dbReference type="EMBL" id="JAZHXI010000005">
    <property type="protein sequence ID" value="KAL2071537.1"/>
    <property type="molecule type" value="Genomic_DNA"/>
</dbReference>
<comment type="caution">
    <text evidence="2">The sequence shown here is derived from an EMBL/GenBank/DDBJ whole genome shotgun (WGS) entry which is preliminary data.</text>
</comment>
<accession>A0ABR4CPS0</accession>
<evidence type="ECO:0000313" key="3">
    <source>
        <dbReference type="Proteomes" id="UP001595075"/>
    </source>
</evidence>